<keyword evidence="4" id="KW-1185">Reference proteome</keyword>
<dbReference type="STRING" id="1178516.AWR27_17980"/>
<evidence type="ECO:0000256" key="1">
    <source>
        <dbReference type="SAM" id="MobiDB-lite"/>
    </source>
</evidence>
<gene>
    <name evidence="3" type="ORF">AWR27_17980</name>
</gene>
<sequence>MKKVVWMMAVALVCMGGTATMAQVQQDTTRRGTGVDRQTPRSDTSRTPQRTPGSTTKRDSTRKK</sequence>
<feature type="compositionally biased region" description="Basic and acidic residues" evidence="1">
    <location>
        <begin position="28"/>
        <end position="44"/>
    </location>
</feature>
<reference evidence="3 4" key="1">
    <citation type="submission" date="2016-01" db="EMBL/GenBank/DDBJ databases">
        <authorList>
            <person name="Oliw E.H."/>
        </authorList>
    </citation>
    <scope>NUCLEOTIDE SEQUENCE [LARGE SCALE GENOMIC DNA]</scope>
    <source>
        <strain evidence="3 4">DY10</strain>
    </source>
</reference>
<accession>A0A1P9X0A1</accession>
<keyword evidence="2" id="KW-0732">Signal</keyword>
<feature type="compositionally biased region" description="Polar residues" evidence="1">
    <location>
        <begin position="45"/>
        <end position="55"/>
    </location>
</feature>
<feature type="region of interest" description="Disordered" evidence="1">
    <location>
        <begin position="20"/>
        <end position="64"/>
    </location>
</feature>
<dbReference type="EMBL" id="CP014263">
    <property type="protein sequence ID" value="AQG81042.1"/>
    <property type="molecule type" value="Genomic_DNA"/>
</dbReference>
<feature type="chain" id="PRO_5012636902" evidence="2">
    <location>
        <begin position="23"/>
        <end position="64"/>
    </location>
</feature>
<dbReference type="Proteomes" id="UP000187941">
    <property type="component" value="Chromosome"/>
</dbReference>
<feature type="signal peptide" evidence="2">
    <location>
        <begin position="1"/>
        <end position="22"/>
    </location>
</feature>
<protein>
    <submittedName>
        <fullName evidence="3">Uncharacterized protein</fullName>
    </submittedName>
</protein>
<organism evidence="3 4">
    <name type="scientific">Spirosoma montaniterrae</name>
    <dbReference type="NCBI Taxonomy" id="1178516"/>
    <lineage>
        <taxon>Bacteria</taxon>
        <taxon>Pseudomonadati</taxon>
        <taxon>Bacteroidota</taxon>
        <taxon>Cytophagia</taxon>
        <taxon>Cytophagales</taxon>
        <taxon>Cytophagaceae</taxon>
        <taxon>Spirosoma</taxon>
    </lineage>
</organism>
<name>A0A1P9X0A1_9BACT</name>
<dbReference type="AlphaFoldDB" id="A0A1P9X0A1"/>
<evidence type="ECO:0000313" key="3">
    <source>
        <dbReference type="EMBL" id="AQG81042.1"/>
    </source>
</evidence>
<evidence type="ECO:0000256" key="2">
    <source>
        <dbReference type="SAM" id="SignalP"/>
    </source>
</evidence>
<dbReference type="RefSeq" id="WP_077132504.1">
    <property type="nucleotide sequence ID" value="NZ_CP014263.1"/>
</dbReference>
<dbReference type="KEGG" id="smon:AWR27_17980"/>
<evidence type="ECO:0000313" key="4">
    <source>
        <dbReference type="Proteomes" id="UP000187941"/>
    </source>
</evidence>
<proteinExistence type="predicted"/>